<evidence type="ECO:0000313" key="2">
    <source>
        <dbReference type="Proteomes" id="UP001237780"/>
    </source>
</evidence>
<organism evidence="1 2">
    <name type="scientific">Phyllobacterium ifriqiyense</name>
    <dbReference type="NCBI Taxonomy" id="314238"/>
    <lineage>
        <taxon>Bacteria</taxon>
        <taxon>Pseudomonadati</taxon>
        <taxon>Pseudomonadota</taxon>
        <taxon>Alphaproteobacteria</taxon>
        <taxon>Hyphomicrobiales</taxon>
        <taxon>Phyllobacteriaceae</taxon>
        <taxon>Phyllobacterium</taxon>
    </lineage>
</organism>
<evidence type="ECO:0000313" key="1">
    <source>
        <dbReference type="EMBL" id="MDQ0995686.1"/>
    </source>
</evidence>
<reference evidence="1 2" key="1">
    <citation type="submission" date="2023-07" db="EMBL/GenBank/DDBJ databases">
        <title>Comparative genomics of wheat-associated soil bacteria to identify genetic determinants of phenazine resistance.</title>
        <authorList>
            <person name="Mouncey N."/>
        </authorList>
    </citation>
    <scope>NUCLEOTIDE SEQUENCE [LARGE SCALE GENOMIC DNA]</scope>
    <source>
        <strain evidence="1 2">W4I11</strain>
    </source>
</reference>
<name>A0ABU0S4K5_9HYPH</name>
<protein>
    <recommendedName>
        <fullName evidence="3">Flagellar protein FlgN</fullName>
    </recommendedName>
</protein>
<dbReference type="RefSeq" id="WP_307277325.1">
    <property type="nucleotide sequence ID" value="NZ_JAUSZT010000002.1"/>
</dbReference>
<sequence>METVNDNKQHIGLNPSLGPVLIAIQRLEDVIEYETDLLMEGGAVDLADINASKSRGLRDFNKALGKAVKSVDNPALKTLQPVLDSLRLKLERNCEALKLHLRAVSELTGIIRDALETHEADGTYTARQMRDGLGA</sequence>
<keyword evidence="2" id="KW-1185">Reference proteome</keyword>
<dbReference type="Proteomes" id="UP001237780">
    <property type="component" value="Unassembled WGS sequence"/>
</dbReference>
<dbReference type="EMBL" id="JAUSZT010000002">
    <property type="protein sequence ID" value="MDQ0995686.1"/>
    <property type="molecule type" value="Genomic_DNA"/>
</dbReference>
<gene>
    <name evidence="1" type="ORF">QFZ34_000863</name>
</gene>
<accession>A0ABU0S4K5</accession>
<comment type="caution">
    <text evidence="1">The sequence shown here is derived from an EMBL/GenBank/DDBJ whole genome shotgun (WGS) entry which is preliminary data.</text>
</comment>
<proteinExistence type="predicted"/>
<evidence type="ECO:0008006" key="3">
    <source>
        <dbReference type="Google" id="ProtNLM"/>
    </source>
</evidence>